<dbReference type="STRING" id="147645.A6J80_10030"/>
<evidence type="ECO:0000313" key="3">
    <source>
        <dbReference type="Proteomes" id="UP000191257"/>
    </source>
</evidence>
<keyword evidence="3" id="KW-1185">Reference proteome</keyword>
<dbReference type="EMBL" id="CP020442">
    <property type="protein sequence ID" value="ARC36681.1"/>
    <property type="molecule type" value="Genomic_DNA"/>
</dbReference>
<dbReference type="RefSeq" id="WP_080621322.1">
    <property type="nucleotide sequence ID" value="NZ_CAUQGX010000030.1"/>
</dbReference>
<dbReference type="eggNOG" id="COG2327">
    <property type="taxonomic scope" value="Bacteria"/>
</dbReference>
<dbReference type="AlphaFoldDB" id="A0A1V0GS77"/>
<name>A0A1V0GS77_9RHOB</name>
<evidence type="ECO:0000259" key="1">
    <source>
        <dbReference type="Pfam" id="PF04230"/>
    </source>
</evidence>
<dbReference type="Gene3D" id="3.40.50.2000">
    <property type="entry name" value="Glycogen Phosphorylase B"/>
    <property type="match status" value="1"/>
</dbReference>
<evidence type="ECO:0000313" key="2">
    <source>
        <dbReference type="EMBL" id="ARC36681.1"/>
    </source>
</evidence>
<dbReference type="Proteomes" id="UP000191257">
    <property type="component" value="Chromosome"/>
</dbReference>
<gene>
    <name evidence="2" type="ORF">A6J80_10030</name>
</gene>
<feature type="domain" description="Polysaccharide pyruvyl transferase" evidence="1">
    <location>
        <begin position="203"/>
        <end position="236"/>
    </location>
</feature>
<protein>
    <recommendedName>
        <fullName evidence="1">Polysaccharide pyruvyl transferase domain-containing protein</fullName>
    </recommendedName>
</protein>
<dbReference type="Pfam" id="PF04230">
    <property type="entry name" value="PS_pyruv_trans"/>
    <property type="match status" value="1"/>
</dbReference>
<sequence length="343" mass="38384">MTQDHRAPSQVKRPRALLVGHLSTVGDVEVLRQIERRLDALGMNYDVSPYTDARLTVDRSWLDKHRLDPRRYTHLIVICGPFTPQMAVQHDSIFGRFQHCVHIGVNLTMVENLKDFNPFEVLLERDSDRTARADLSFLETPEPMPVVGLCLASPQREYGARRRGDLAAERLRRLIRDAGVAFIELDTSVPAETNRVGLSSGAEFEAICRRLDAMLTTRLHGMVLALKNGIPTLAIDPVAGGDKVTRQAQELGWPEVFDAEAASDDDLAAALVRCLSPEARERAARIRDAAVASLADFDAQFAAALTVPADPALRADLVPQVSRMQAWRKRFKAWKRARRNRRP</sequence>
<proteinExistence type="predicted"/>
<dbReference type="InterPro" id="IPR007345">
    <property type="entry name" value="Polysacch_pyruvyl_Trfase"/>
</dbReference>
<reference evidence="2" key="1">
    <citation type="submission" date="2017-12" db="EMBL/GenBank/DDBJ databases">
        <title>FDA dAtabase for Regulatory Grade micrObial Sequences (FDA-ARGOS): Supporting development and validation of Infectious Disease Dx tests.</title>
        <authorList>
            <person name="Campos J."/>
            <person name="Goldberg B."/>
            <person name="Tallon L."/>
            <person name="Sadzewicz L."/>
            <person name="Sengamalay N."/>
            <person name="Ott S."/>
            <person name="Godinez A."/>
            <person name="Nagaraj S."/>
            <person name="Vyas G."/>
            <person name="Aluvathingal J."/>
            <person name="Nadendla S."/>
            <person name="Geyer C."/>
            <person name="Nandy P."/>
            <person name="Hobson J."/>
            <person name="Sichtig H."/>
        </authorList>
    </citation>
    <scope>NUCLEOTIDE SEQUENCE</scope>
    <source>
        <strain evidence="2">FDAARGOS_252</strain>
    </source>
</reference>
<dbReference type="KEGG" id="pye:A6J80_10030"/>
<accession>A0A1V0GS77</accession>
<organism evidence="2 3">
    <name type="scientific">Paracoccus yeei</name>
    <dbReference type="NCBI Taxonomy" id="147645"/>
    <lineage>
        <taxon>Bacteria</taxon>
        <taxon>Pseudomonadati</taxon>
        <taxon>Pseudomonadota</taxon>
        <taxon>Alphaproteobacteria</taxon>
        <taxon>Rhodobacterales</taxon>
        <taxon>Paracoccaceae</taxon>
        <taxon>Paracoccus</taxon>
    </lineage>
</organism>